<dbReference type="RefSeq" id="WP_188772556.1">
    <property type="nucleotide sequence ID" value="NZ_BMHK01000028.1"/>
</dbReference>
<feature type="compositionally biased region" description="Low complexity" evidence="1">
    <location>
        <begin position="62"/>
        <end position="85"/>
    </location>
</feature>
<reference evidence="4" key="2">
    <citation type="submission" date="2020-09" db="EMBL/GenBank/DDBJ databases">
        <authorList>
            <person name="Sun Q."/>
            <person name="Zhou Y."/>
        </authorList>
    </citation>
    <scope>NUCLEOTIDE SEQUENCE</scope>
    <source>
        <strain evidence="4">CGMCC 1.15095</strain>
    </source>
</reference>
<evidence type="ECO:0000313" key="4">
    <source>
        <dbReference type="EMBL" id="GGC10729.1"/>
    </source>
</evidence>
<keyword evidence="2" id="KW-1133">Transmembrane helix</keyword>
<proteinExistence type="predicted"/>
<gene>
    <name evidence="4" type="ORF">GCM10011494_31830</name>
</gene>
<keyword evidence="5" id="KW-1185">Reference proteome</keyword>
<feature type="chain" id="PRO_5037678778" evidence="3">
    <location>
        <begin position="27"/>
        <end position="412"/>
    </location>
</feature>
<keyword evidence="3" id="KW-0732">Signal</keyword>
<keyword evidence="2" id="KW-0812">Transmembrane</keyword>
<feature type="compositionally biased region" description="Low complexity" evidence="1">
    <location>
        <begin position="94"/>
        <end position="115"/>
    </location>
</feature>
<comment type="caution">
    <text evidence="4">The sequence shown here is derived from an EMBL/GenBank/DDBJ whole genome shotgun (WGS) entry which is preliminary data.</text>
</comment>
<evidence type="ECO:0000256" key="2">
    <source>
        <dbReference type="SAM" id="Phobius"/>
    </source>
</evidence>
<feature type="region of interest" description="Disordered" evidence="1">
    <location>
        <begin position="27"/>
        <end position="137"/>
    </location>
</feature>
<protein>
    <submittedName>
        <fullName evidence="4">Uncharacterized protein</fullName>
    </submittedName>
</protein>
<name>A0A916TUJ8_9SPHN</name>
<sequence>MRGRYTILTQTVMAMALAGLPASAGAQSIGTWSLPEPEDTATPRAQGPVDTQNPVVLRPDAESSPSPAPTASASPALQPTITPLPVITPPPVPRAAAEAPASGPVAAPGAGAGAARQESPRPGSSPAETPSPIPIPSEVQAPTIAIGEPAATQAPEGGWPAWWWAVAGAILALGAAVLGLILLRGRASQAGEWVEVKEALPQPERQAAVPEPEVAPPPVTPPAPLPTPNFTPPPAFARDTVTVALEPVTMRLSLFYATLQYRITLTASEAHAPLTLLGDLISAHVSLSQDEQLAPSPANLPRLHSLPGLAPGETVQLKGEIQLALPEIRALRRGGGAYLVPLVRICLIGEDGTALRRVFTVGLPGSGAGLAPLRTDTGPRSFEPLAAREIEVARQLPLQTESLPLDPQRAAG</sequence>
<dbReference type="EMBL" id="BMHK01000028">
    <property type="protein sequence ID" value="GGC10729.1"/>
    <property type="molecule type" value="Genomic_DNA"/>
</dbReference>
<feature type="transmembrane region" description="Helical" evidence="2">
    <location>
        <begin position="161"/>
        <end position="183"/>
    </location>
</feature>
<accession>A0A916TUJ8</accession>
<organism evidence="4 5">
    <name type="scientific">Novosphingobium endophyticum</name>
    <dbReference type="NCBI Taxonomy" id="1955250"/>
    <lineage>
        <taxon>Bacteria</taxon>
        <taxon>Pseudomonadati</taxon>
        <taxon>Pseudomonadota</taxon>
        <taxon>Alphaproteobacteria</taxon>
        <taxon>Sphingomonadales</taxon>
        <taxon>Sphingomonadaceae</taxon>
        <taxon>Novosphingobium</taxon>
    </lineage>
</organism>
<evidence type="ECO:0000313" key="5">
    <source>
        <dbReference type="Proteomes" id="UP000608154"/>
    </source>
</evidence>
<dbReference type="Proteomes" id="UP000608154">
    <property type="component" value="Unassembled WGS sequence"/>
</dbReference>
<keyword evidence="2" id="KW-0472">Membrane</keyword>
<reference evidence="4" key="1">
    <citation type="journal article" date="2014" name="Int. J. Syst. Evol. Microbiol.">
        <title>Complete genome sequence of Corynebacterium casei LMG S-19264T (=DSM 44701T), isolated from a smear-ripened cheese.</title>
        <authorList>
            <consortium name="US DOE Joint Genome Institute (JGI-PGF)"/>
            <person name="Walter F."/>
            <person name="Albersmeier A."/>
            <person name="Kalinowski J."/>
            <person name="Ruckert C."/>
        </authorList>
    </citation>
    <scope>NUCLEOTIDE SEQUENCE</scope>
    <source>
        <strain evidence="4">CGMCC 1.15095</strain>
    </source>
</reference>
<feature type="signal peptide" evidence="3">
    <location>
        <begin position="1"/>
        <end position="26"/>
    </location>
</feature>
<dbReference type="AlphaFoldDB" id="A0A916TUJ8"/>
<evidence type="ECO:0000256" key="3">
    <source>
        <dbReference type="SAM" id="SignalP"/>
    </source>
</evidence>
<evidence type="ECO:0000256" key="1">
    <source>
        <dbReference type="SAM" id="MobiDB-lite"/>
    </source>
</evidence>